<proteinExistence type="predicted"/>
<comment type="caution">
    <text evidence="2">The sequence shown here is derived from an EMBL/GenBank/DDBJ whole genome shotgun (WGS) entry which is preliminary data.</text>
</comment>
<name>A0A533IAP2_PARDE</name>
<organism evidence="2 3">
    <name type="scientific">Paracoccus denitrificans</name>
    <dbReference type="NCBI Taxonomy" id="266"/>
    <lineage>
        <taxon>Bacteria</taxon>
        <taxon>Pseudomonadati</taxon>
        <taxon>Pseudomonadota</taxon>
        <taxon>Alphaproteobacteria</taxon>
        <taxon>Rhodobacterales</taxon>
        <taxon>Paracoccaceae</taxon>
        <taxon>Paracoccus</taxon>
    </lineage>
</organism>
<dbReference type="AlphaFoldDB" id="A0A533IAP2"/>
<sequence>MVRSTRKHALTPVFPRSKTMNYENTGRTLSAMFDSRQEADRAAAALREIGATDVVLHGEENPGYGEVRHAEPESRGFFEALGDFFFPDDDRAAYAEGLSRGGYLVTATNVPEHLVAQSMEILDQEGSVDLDARETEWRDDGWNEAAYTGPLGGYVAGDAAVDASTRRDPALDPAVERDIDPNAEKIDVVEERLNIGKRDVDLGTVRVRSYVREVPVSEDVELTSERVEIKRNPVDRDAGAGAFEEKVIEARERGEEVVVDKDARVVEEIELAKTRESHVEHVEDTVRKTEVEIEGRNIDEVDPKDR</sequence>
<dbReference type="EMBL" id="VAFL01000002">
    <property type="protein sequence ID" value="TKW68193.1"/>
    <property type="molecule type" value="Genomic_DNA"/>
</dbReference>
<evidence type="ECO:0000313" key="3">
    <source>
        <dbReference type="Proteomes" id="UP000315344"/>
    </source>
</evidence>
<evidence type="ECO:0000259" key="1">
    <source>
        <dbReference type="Pfam" id="PF09557"/>
    </source>
</evidence>
<reference evidence="2 3" key="1">
    <citation type="journal article" date="2017" name="Nat. Commun.">
        <title>In situ click chemistry generation of cyclooxygenase-2 inhibitors.</title>
        <authorList>
            <person name="Bhardwaj A."/>
            <person name="Kaur J."/>
            <person name="Wuest M."/>
            <person name="Wuest F."/>
        </authorList>
    </citation>
    <scope>NUCLEOTIDE SEQUENCE [LARGE SCALE GENOMIC DNA]</scope>
    <source>
        <strain evidence="2">S2_012_000_R3_94</strain>
    </source>
</reference>
<dbReference type="InterPro" id="IPR019060">
    <property type="entry name" value="DUF2382"/>
</dbReference>
<feature type="domain" description="DUF2382" evidence="1">
    <location>
        <begin position="187"/>
        <end position="293"/>
    </location>
</feature>
<accession>A0A533IAP2</accession>
<evidence type="ECO:0000313" key="2">
    <source>
        <dbReference type="EMBL" id="TKW68193.1"/>
    </source>
</evidence>
<gene>
    <name evidence="2" type="ORF">DI616_03580</name>
</gene>
<dbReference type="Pfam" id="PF09557">
    <property type="entry name" value="DUF2382"/>
    <property type="match status" value="1"/>
</dbReference>
<protein>
    <submittedName>
        <fullName evidence="2">DUF2382 domain-containing protein</fullName>
    </submittedName>
</protein>
<dbReference type="Proteomes" id="UP000315344">
    <property type="component" value="Unassembled WGS sequence"/>
</dbReference>